<accession>A0A151RX83</accession>
<feature type="domain" description="Reverse transcriptase" evidence="1">
    <location>
        <begin position="42"/>
        <end position="125"/>
    </location>
</feature>
<dbReference type="Gramene" id="C.cajan_27710.t">
    <property type="protein sequence ID" value="C.cajan_27710.t.cds1"/>
    <property type="gene ID" value="C.cajan_27710"/>
</dbReference>
<evidence type="ECO:0000313" key="3">
    <source>
        <dbReference type="Proteomes" id="UP000075243"/>
    </source>
</evidence>
<gene>
    <name evidence="2" type="ORF">KK1_031178</name>
</gene>
<dbReference type="InterPro" id="IPR000477">
    <property type="entry name" value="RT_dom"/>
</dbReference>
<dbReference type="InterPro" id="IPR051320">
    <property type="entry name" value="Viral_Replic_Matur_Polypro"/>
</dbReference>
<dbReference type="SUPFAM" id="SSF56672">
    <property type="entry name" value="DNA/RNA polymerases"/>
    <property type="match status" value="1"/>
</dbReference>
<dbReference type="PANTHER" id="PTHR33064">
    <property type="entry name" value="POL PROTEIN"/>
    <property type="match status" value="1"/>
</dbReference>
<organism evidence="2 3">
    <name type="scientific">Cajanus cajan</name>
    <name type="common">Pigeon pea</name>
    <name type="synonym">Cajanus indicus</name>
    <dbReference type="NCBI Taxonomy" id="3821"/>
    <lineage>
        <taxon>Eukaryota</taxon>
        <taxon>Viridiplantae</taxon>
        <taxon>Streptophyta</taxon>
        <taxon>Embryophyta</taxon>
        <taxon>Tracheophyta</taxon>
        <taxon>Spermatophyta</taxon>
        <taxon>Magnoliopsida</taxon>
        <taxon>eudicotyledons</taxon>
        <taxon>Gunneridae</taxon>
        <taxon>Pentapetalae</taxon>
        <taxon>rosids</taxon>
        <taxon>fabids</taxon>
        <taxon>Fabales</taxon>
        <taxon>Fabaceae</taxon>
        <taxon>Papilionoideae</taxon>
        <taxon>50 kb inversion clade</taxon>
        <taxon>NPAAA clade</taxon>
        <taxon>indigoferoid/millettioid clade</taxon>
        <taxon>Phaseoleae</taxon>
        <taxon>Cajanus</taxon>
    </lineage>
</organism>
<dbReference type="Proteomes" id="UP000075243">
    <property type="component" value="Unassembled WGS sequence"/>
</dbReference>
<dbReference type="AlphaFoldDB" id="A0A151RX83"/>
<sequence>IKYLLPNKQDLINRLYQARIFSKFDMKSRYYQIKVKEEDKYKTIMPISLKNASSEFQNIINNTLNPYSEFFVAYLDGVINFSTSIEKHIKQLTTIKNLIKQNKIVIFVHKIKLVQTKICFLGHEIFKEKSHILNKVLNLLTNF</sequence>
<dbReference type="Gene3D" id="3.30.70.270">
    <property type="match status" value="1"/>
</dbReference>
<dbReference type="STRING" id="3821.A0A151RX83"/>
<dbReference type="Pfam" id="PF00078">
    <property type="entry name" value="RVT_1"/>
    <property type="match status" value="1"/>
</dbReference>
<feature type="non-terminal residue" evidence="2">
    <location>
        <position position="1"/>
    </location>
</feature>
<dbReference type="FunFam" id="3.30.70.270:FF:000003">
    <property type="entry name" value="Transposon Ty3-G Gag-Pol polyprotein"/>
    <property type="match status" value="1"/>
</dbReference>
<dbReference type="InterPro" id="IPR043502">
    <property type="entry name" value="DNA/RNA_pol_sf"/>
</dbReference>
<proteinExistence type="predicted"/>
<dbReference type="PANTHER" id="PTHR33064:SF37">
    <property type="entry name" value="RIBONUCLEASE H"/>
    <property type="match status" value="1"/>
</dbReference>
<dbReference type="InterPro" id="IPR043128">
    <property type="entry name" value="Rev_trsase/Diguanyl_cyclase"/>
</dbReference>
<keyword evidence="3" id="KW-1185">Reference proteome</keyword>
<dbReference type="EMBL" id="KQ483535">
    <property type="protein sequence ID" value="KYP47155.1"/>
    <property type="molecule type" value="Genomic_DNA"/>
</dbReference>
<name>A0A151RX83_CAJCA</name>
<reference evidence="2" key="1">
    <citation type="journal article" date="2012" name="Nat. Biotechnol.">
        <title>Draft genome sequence of pigeonpea (Cajanus cajan), an orphan legume crop of resource-poor farmers.</title>
        <authorList>
            <person name="Varshney R.K."/>
            <person name="Chen W."/>
            <person name="Li Y."/>
            <person name="Bharti A.K."/>
            <person name="Saxena R.K."/>
            <person name="Schlueter J.A."/>
            <person name="Donoghue M.T."/>
            <person name="Azam S."/>
            <person name="Fan G."/>
            <person name="Whaley A.M."/>
            <person name="Farmer A.D."/>
            <person name="Sheridan J."/>
            <person name="Iwata A."/>
            <person name="Tuteja R."/>
            <person name="Penmetsa R.V."/>
            <person name="Wu W."/>
            <person name="Upadhyaya H.D."/>
            <person name="Yang S.P."/>
            <person name="Shah T."/>
            <person name="Saxena K.B."/>
            <person name="Michael T."/>
            <person name="McCombie W.R."/>
            <person name="Yang B."/>
            <person name="Zhang G."/>
            <person name="Yang H."/>
            <person name="Wang J."/>
            <person name="Spillane C."/>
            <person name="Cook D.R."/>
            <person name="May G.D."/>
            <person name="Xu X."/>
            <person name="Jackson S.A."/>
        </authorList>
    </citation>
    <scope>NUCLEOTIDE SEQUENCE [LARGE SCALE GENOMIC DNA]</scope>
</reference>
<evidence type="ECO:0000313" key="2">
    <source>
        <dbReference type="EMBL" id="KYP47155.1"/>
    </source>
</evidence>
<protein>
    <submittedName>
        <fullName evidence="2">Polyprotein</fullName>
    </submittedName>
</protein>
<evidence type="ECO:0000259" key="1">
    <source>
        <dbReference type="Pfam" id="PF00078"/>
    </source>
</evidence>